<comment type="similarity">
    <text evidence="3">Belongs to the CASC3 family.</text>
</comment>
<dbReference type="Pfam" id="PF09405">
    <property type="entry name" value="Btz"/>
    <property type="match status" value="1"/>
</dbReference>
<dbReference type="EMBL" id="MU856961">
    <property type="protein sequence ID" value="KAK4152795.1"/>
    <property type="molecule type" value="Genomic_DNA"/>
</dbReference>
<dbReference type="GO" id="GO:0006397">
    <property type="term" value="P:mRNA processing"/>
    <property type="evidence" value="ECO:0007669"/>
    <property type="project" value="UniProtKB-KW"/>
</dbReference>
<evidence type="ECO:0000256" key="1">
    <source>
        <dbReference type="ARBA" id="ARBA00004123"/>
    </source>
</evidence>
<feature type="compositionally biased region" description="Low complexity" evidence="13">
    <location>
        <begin position="617"/>
        <end position="636"/>
    </location>
</feature>
<comment type="subcellular location">
    <subcellularLocation>
        <location evidence="2">Cytoplasm</location>
    </subcellularLocation>
    <subcellularLocation>
        <location evidence="1">Nucleus</location>
    </subcellularLocation>
</comment>
<evidence type="ECO:0000256" key="3">
    <source>
        <dbReference type="ARBA" id="ARBA00009548"/>
    </source>
</evidence>
<dbReference type="Proteomes" id="UP001302745">
    <property type="component" value="Unassembled WGS sequence"/>
</dbReference>
<name>A0AAN6ZUU9_9PEZI</name>
<evidence type="ECO:0000256" key="7">
    <source>
        <dbReference type="ARBA" id="ARBA00022816"/>
    </source>
</evidence>
<comment type="caution">
    <text evidence="15">The sequence shown here is derived from an EMBL/GenBank/DDBJ whole genome shotgun (WGS) entry which is preliminary data.</text>
</comment>
<dbReference type="AlphaFoldDB" id="A0AAN6ZUU9"/>
<evidence type="ECO:0000256" key="8">
    <source>
        <dbReference type="ARBA" id="ARBA00022845"/>
    </source>
</evidence>
<evidence type="ECO:0000313" key="15">
    <source>
        <dbReference type="EMBL" id="KAK4152795.1"/>
    </source>
</evidence>
<evidence type="ECO:0000256" key="2">
    <source>
        <dbReference type="ARBA" id="ARBA00004496"/>
    </source>
</evidence>
<evidence type="ECO:0000256" key="11">
    <source>
        <dbReference type="ARBA" id="ARBA00023187"/>
    </source>
</evidence>
<evidence type="ECO:0000259" key="14">
    <source>
        <dbReference type="SMART" id="SM01044"/>
    </source>
</evidence>
<gene>
    <name evidence="15" type="ORF">C8A00DRAFT_44182</name>
</gene>
<evidence type="ECO:0000256" key="4">
    <source>
        <dbReference type="ARBA" id="ARBA00022448"/>
    </source>
</evidence>
<dbReference type="GO" id="GO:0051028">
    <property type="term" value="P:mRNA transport"/>
    <property type="evidence" value="ECO:0007669"/>
    <property type="project" value="UniProtKB-KW"/>
</dbReference>
<feature type="domain" description="Btz" evidence="14">
    <location>
        <begin position="141"/>
        <end position="271"/>
    </location>
</feature>
<evidence type="ECO:0000256" key="12">
    <source>
        <dbReference type="ARBA" id="ARBA00023242"/>
    </source>
</evidence>
<protein>
    <recommendedName>
        <fullName evidence="14">Btz domain-containing protein</fullName>
    </recommendedName>
</protein>
<feature type="region of interest" description="Disordered" evidence="13">
    <location>
        <begin position="147"/>
        <end position="183"/>
    </location>
</feature>
<evidence type="ECO:0000256" key="5">
    <source>
        <dbReference type="ARBA" id="ARBA00022490"/>
    </source>
</evidence>
<keyword evidence="8" id="KW-0810">Translation regulation</keyword>
<evidence type="ECO:0000256" key="10">
    <source>
        <dbReference type="ARBA" id="ARBA00023161"/>
    </source>
</evidence>
<keyword evidence="6" id="KW-0507">mRNA processing</keyword>
<keyword evidence="7" id="KW-0509">mRNA transport</keyword>
<keyword evidence="4" id="KW-0813">Transport</keyword>
<feature type="compositionally biased region" description="Basic residues" evidence="13">
    <location>
        <begin position="7"/>
        <end position="17"/>
    </location>
</feature>
<dbReference type="GO" id="GO:0008380">
    <property type="term" value="P:RNA splicing"/>
    <property type="evidence" value="ECO:0007669"/>
    <property type="project" value="UniProtKB-KW"/>
</dbReference>
<feature type="compositionally biased region" description="Basic and acidic residues" evidence="13">
    <location>
        <begin position="162"/>
        <end position="178"/>
    </location>
</feature>
<feature type="compositionally biased region" description="Polar residues" evidence="13">
    <location>
        <begin position="58"/>
        <end position="70"/>
    </location>
</feature>
<sequence>MAAAAGTRRRKIIGHRRRIEDEAEDEGGPGSLADLDDDSATDGSIGSDEHDPADDSDTSNIDDASPTSPNARKPLGNGNAKPGLRRRTGSEPLRSPAPKPAQPAIADAESVLSKLSLADKETRTDEMHFDDIRQAPPVKDAAPIVVSSSAATQQQPRMPQQEVKRREHEEYRRKRDEDPTFVPNRGAFFLHDHRHAGPAANGFRPFPRGARGRGRGAFGNHFAPIHQVHSVPDPITNGLWKHDMHEVVAAPQPPRQSRYLPNNEGPPNGNGVISTAPTSQMSINRAMSTEKHIGNTTIRVFIPSMGAPKLFPGAALKQYTKLPDHRPPLRRDKPVRISIPYHNPPVMPRYIFPASDRSFIFIPRAMRPNQQRTRGKGPRSIMGSGVFSRGTSVWGGSAYGSMYSPSIALSRRSSIAPDLGREFMLSPTGSAISRPPLPVDSARPVVRLPPLAQPPVPMMSMPPRPDVFQRALETSINELPPPQTHPLPQKPAFQENRQNAIPMHQPRPQKTVSVENIELPVQQATNVPTPYQQAFHQQVPPQLPNAFSHDSHARNPSYQSQFSSSTPLSHIPERAVHAAPFQPTTYGQPGFYGQPYQAMQPQQGFYYPQTFPANMAPNANAPAFVPGGQQQQQQQAPPVPYTQPPQGDAAAAQPNGQGTPQQNLVDARESQGTVYYDYYSQAAPMPGYPPFSGGPQPYAPGVVGMGGPMMTPSPDTFYYQQPMLYYPQ</sequence>
<keyword evidence="9" id="KW-0694">RNA-binding</keyword>
<feature type="compositionally biased region" description="Polar residues" evidence="13">
    <location>
        <begin position="554"/>
        <end position="567"/>
    </location>
</feature>
<keyword evidence="11" id="KW-0508">mRNA splicing</keyword>
<feature type="region of interest" description="Disordered" evidence="13">
    <location>
        <begin position="617"/>
        <end position="663"/>
    </location>
</feature>
<reference evidence="15" key="1">
    <citation type="journal article" date="2023" name="Mol. Phylogenet. Evol.">
        <title>Genome-scale phylogeny and comparative genomics of the fungal order Sordariales.</title>
        <authorList>
            <person name="Hensen N."/>
            <person name="Bonometti L."/>
            <person name="Westerberg I."/>
            <person name="Brannstrom I.O."/>
            <person name="Guillou S."/>
            <person name="Cros-Aarteil S."/>
            <person name="Calhoun S."/>
            <person name="Haridas S."/>
            <person name="Kuo A."/>
            <person name="Mondo S."/>
            <person name="Pangilinan J."/>
            <person name="Riley R."/>
            <person name="LaButti K."/>
            <person name="Andreopoulos B."/>
            <person name="Lipzen A."/>
            <person name="Chen C."/>
            <person name="Yan M."/>
            <person name="Daum C."/>
            <person name="Ng V."/>
            <person name="Clum A."/>
            <person name="Steindorff A."/>
            <person name="Ohm R.A."/>
            <person name="Martin F."/>
            <person name="Silar P."/>
            <person name="Natvig D.O."/>
            <person name="Lalanne C."/>
            <person name="Gautier V."/>
            <person name="Ament-Velasquez S.L."/>
            <person name="Kruys A."/>
            <person name="Hutchinson M.I."/>
            <person name="Powell A.J."/>
            <person name="Barry K."/>
            <person name="Miller A.N."/>
            <person name="Grigoriev I.V."/>
            <person name="Debuchy R."/>
            <person name="Gladieux P."/>
            <person name="Hiltunen Thoren M."/>
            <person name="Johannesson H."/>
        </authorList>
    </citation>
    <scope>NUCLEOTIDE SEQUENCE</scope>
    <source>
        <strain evidence="15">CBS 538.74</strain>
    </source>
</reference>
<dbReference type="SMART" id="SM01044">
    <property type="entry name" value="Btz"/>
    <property type="match status" value="1"/>
</dbReference>
<evidence type="ECO:0000256" key="13">
    <source>
        <dbReference type="SAM" id="MobiDB-lite"/>
    </source>
</evidence>
<organism evidence="15 16">
    <name type="scientific">Chaetomidium leptoderma</name>
    <dbReference type="NCBI Taxonomy" id="669021"/>
    <lineage>
        <taxon>Eukaryota</taxon>
        <taxon>Fungi</taxon>
        <taxon>Dikarya</taxon>
        <taxon>Ascomycota</taxon>
        <taxon>Pezizomycotina</taxon>
        <taxon>Sordariomycetes</taxon>
        <taxon>Sordariomycetidae</taxon>
        <taxon>Sordariales</taxon>
        <taxon>Chaetomiaceae</taxon>
        <taxon>Chaetomidium</taxon>
    </lineage>
</organism>
<dbReference type="GO" id="GO:0006417">
    <property type="term" value="P:regulation of translation"/>
    <property type="evidence" value="ECO:0007669"/>
    <property type="project" value="UniProtKB-KW"/>
</dbReference>
<dbReference type="InterPro" id="IPR018545">
    <property type="entry name" value="Btz_dom"/>
</dbReference>
<dbReference type="GO" id="GO:0005737">
    <property type="term" value="C:cytoplasm"/>
    <property type="evidence" value="ECO:0007669"/>
    <property type="project" value="UniProtKB-SubCell"/>
</dbReference>
<dbReference type="GO" id="GO:0035145">
    <property type="term" value="C:exon-exon junction complex"/>
    <property type="evidence" value="ECO:0007669"/>
    <property type="project" value="InterPro"/>
</dbReference>
<evidence type="ECO:0000256" key="6">
    <source>
        <dbReference type="ARBA" id="ARBA00022664"/>
    </source>
</evidence>
<reference evidence="15" key="2">
    <citation type="submission" date="2023-05" db="EMBL/GenBank/DDBJ databases">
        <authorList>
            <consortium name="Lawrence Berkeley National Laboratory"/>
            <person name="Steindorff A."/>
            <person name="Hensen N."/>
            <person name="Bonometti L."/>
            <person name="Westerberg I."/>
            <person name="Brannstrom I.O."/>
            <person name="Guillou S."/>
            <person name="Cros-Aarteil S."/>
            <person name="Calhoun S."/>
            <person name="Haridas S."/>
            <person name="Kuo A."/>
            <person name="Mondo S."/>
            <person name="Pangilinan J."/>
            <person name="Riley R."/>
            <person name="Labutti K."/>
            <person name="Andreopoulos B."/>
            <person name="Lipzen A."/>
            <person name="Chen C."/>
            <person name="Yanf M."/>
            <person name="Daum C."/>
            <person name="Ng V."/>
            <person name="Clum A."/>
            <person name="Ohm R."/>
            <person name="Martin F."/>
            <person name="Silar P."/>
            <person name="Natvig D."/>
            <person name="Lalanne C."/>
            <person name="Gautier V."/>
            <person name="Ament-Velasquez S.L."/>
            <person name="Kruys A."/>
            <person name="Hutchinson M.I."/>
            <person name="Powell A.J."/>
            <person name="Barry K."/>
            <person name="Miller A.N."/>
            <person name="Grigoriev I.V."/>
            <person name="Debuchy R."/>
            <person name="Gladieux P."/>
            <person name="Thoren M.H."/>
            <person name="Johannesson H."/>
        </authorList>
    </citation>
    <scope>NUCLEOTIDE SEQUENCE</scope>
    <source>
        <strain evidence="15">CBS 538.74</strain>
    </source>
</reference>
<accession>A0AAN6ZUU9</accession>
<proteinExistence type="inferred from homology"/>
<evidence type="ECO:0000313" key="16">
    <source>
        <dbReference type="Proteomes" id="UP001302745"/>
    </source>
</evidence>
<feature type="region of interest" description="Disordered" evidence="13">
    <location>
        <begin position="1"/>
        <end position="109"/>
    </location>
</feature>
<feature type="compositionally biased region" description="Polar residues" evidence="13">
    <location>
        <begin position="147"/>
        <end position="158"/>
    </location>
</feature>
<keyword evidence="12" id="KW-0539">Nucleus</keyword>
<feature type="region of interest" description="Disordered" evidence="13">
    <location>
        <begin position="541"/>
        <end position="567"/>
    </location>
</feature>
<feature type="compositionally biased region" description="Low complexity" evidence="13">
    <location>
        <begin position="644"/>
        <end position="658"/>
    </location>
</feature>
<dbReference type="GO" id="GO:0000184">
    <property type="term" value="P:nuclear-transcribed mRNA catabolic process, nonsense-mediated decay"/>
    <property type="evidence" value="ECO:0007669"/>
    <property type="project" value="UniProtKB-KW"/>
</dbReference>
<keyword evidence="5" id="KW-0963">Cytoplasm</keyword>
<keyword evidence="16" id="KW-1185">Reference proteome</keyword>
<keyword evidence="10" id="KW-0866">Nonsense-mediated mRNA decay</keyword>
<dbReference type="GO" id="GO:0003729">
    <property type="term" value="F:mRNA binding"/>
    <property type="evidence" value="ECO:0007669"/>
    <property type="project" value="InterPro"/>
</dbReference>
<evidence type="ECO:0000256" key="9">
    <source>
        <dbReference type="ARBA" id="ARBA00022884"/>
    </source>
</evidence>